<dbReference type="EMBL" id="CACSHJ010000087">
    <property type="protein sequence ID" value="CAA0307418.1"/>
    <property type="molecule type" value="Genomic_DNA"/>
</dbReference>
<dbReference type="AlphaFoldDB" id="A0A5S9WRJ3"/>
<accession>A0A5S9WRJ3</accession>
<evidence type="ECO:0000313" key="1">
    <source>
        <dbReference type="EMBL" id="CAA0307418.1"/>
    </source>
</evidence>
<organism evidence="1 2">
    <name type="scientific">Arabidopsis thaliana</name>
    <name type="common">Mouse-ear cress</name>
    <dbReference type="NCBI Taxonomy" id="3702"/>
    <lineage>
        <taxon>Eukaryota</taxon>
        <taxon>Viridiplantae</taxon>
        <taxon>Streptophyta</taxon>
        <taxon>Embryophyta</taxon>
        <taxon>Tracheophyta</taxon>
        <taxon>Spermatophyta</taxon>
        <taxon>Magnoliopsida</taxon>
        <taxon>eudicotyledons</taxon>
        <taxon>Gunneridae</taxon>
        <taxon>Pentapetalae</taxon>
        <taxon>rosids</taxon>
        <taxon>malvids</taxon>
        <taxon>Brassicales</taxon>
        <taxon>Brassicaceae</taxon>
        <taxon>Camelineae</taxon>
        <taxon>Arabidopsis</taxon>
    </lineage>
</organism>
<evidence type="ECO:0000313" key="2">
    <source>
        <dbReference type="Proteomes" id="UP000434276"/>
    </source>
</evidence>
<protein>
    <submittedName>
        <fullName evidence="1">Uncharacterized protein</fullName>
    </submittedName>
</protein>
<gene>
    <name evidence="1" type="ORF">C24_LOCUS5005</name>
</gene>
<reference evidence="1 2" key="1">
    <citation type="submission" date="2019-12" db="EMBL/GenBank/DDBJ databases">
        <authorList>
            <person name="Jiao W.-B."/>
            <person name="Schneeberger K."/>
        </authorList>
    </citation>
    <scope>NUCLEOTIDE SEQUENCE [LARGE SCALE GENOMIC DNA]</scope>
    <source>
        <strain evidence="2">cv. C24</strain>
    </source>
</reference>
<name>A0A5S9WRJ3_ARATH</name>
<sequence length="66" mass="7613">MNAIVVDEVGRRVFRDKLISIVELVSVDGSLKRTYYFRIYREPYKATSASRNFCPSFVKRATACFA</sequence>
<dbReference type="Proteomes" id="UP000434276">
    <property type="component" value="Unassembled WGS sequence"/>
</dbReference>
<proteinExistence type="predicted"/>